<keyword evidence="3" id="KW-1185">Reference proteome</keyword>
<sequence>MQEIRKIAAGISLVLEWKKTGEDYVASLTGGDEHVGAVGIGFYDHESKRASSSVITTPGHRETEIALNGAKAFSKACKATSVFIVGIHLDNIKLSEINEIVAASEEMISELAVIIGK</sequence>
<dbReference type="InterPro" id="IPR048844">
    <property type="entry name" value="LpdD_chaperone-like"/>
</dbReference>
<protein>
    <recommendedName>
        <fullName evidence="1">Prenylated flavin chaperone LpdD-like domain-containing protein</fullName>
    </recommendedName>
</protein>
<accession>A0A7Z7AVG5</accession>
<dbReference type="EMBL" id="FNCA01000002">
    <property type="protein sequence ID" value="SDF50605.1"/>
    <property type="molecule type" value="Genomic_DNA"/>
</dbReference>
<dbReference type="Pfam" id="PF21758">
    <property type="entry name" value="PAC_bac"/>
    <property type="match status" value="1"/>
</dbReference>
<reference evidence="2 3" key="1">
    <citation type="submission" date="2016-10" db="EMBL/GenBank/DDBJ databases">
        <authorList>
            <person name="Varghese N."/>
            <person name="Submissions S."/>
        </authorList>
    </citation>
    <scope>NUCLEOTIDE SEQUENCE [LARGE SCALE GENOMIC DNA]</scope>
    <source>
        <strain evidence="2 3">PL 12/M</strain>
    </source>
</reference>
<feature type="domain" description="Prenylated flavin chaperone LpdD-like" evidence="1">
    <location>
        <begin position="10"/>
        <end position="112"/>
    </location>
</feature>
<comment type="caution">
    <text evidence="2">The sequence shown here is derived from an EMBL/GenBank/DDBJ whole genome shotgun (WGS) entry which is preliminary data.</text>
</comment>
<evidence type="ECO:0000313" key="3">
    <source>
        <dbReference type="Proteomes" id="UP000199259"/>
    </source>
</evidence>
<dbReference type="Proteomes" id="UP000199259">
    <property type="component" value="Unassembled WGS sequence"/>
</dbReference>
<gene>
    <name evidence="2" type="ORF">SAMN04488589_0728</name>
</gene>
<evidence type="ECO:0000259" key="1">
    <source>
        <dbReference type="Pfam" id="PF21758"/>
    </source>
</evidence>
<dbReference type="AlphaFoldDB" id="A0A7Z7AVG5"/>
<dbReference type="RefSeq" id="WP_091708788.1">
    <property type="nucleotide sequence ID" value="NZ_FNCA01000002.1"/>
</dbReference>
<evidence type="ECO:0000313" key="2">
    <source>
        <dbReference type="EMBL" id="SDF50605.1"/>
    </source>
</evidence>
<dbReference type="OrthoDB" id="147150at2157"/>
<proteinExistence type="predicted"/>
<name>A0A7Z7AVG5_9EURY</name>
<organism evidence="2 3">
    <name type="scientific">Methanolobus vulcani</name>
    <dbReference type="NCBI Taxonomy" id="38026"/>
    <lineage>
        <taxon>Archaea</taxon>
        <taxon>Methanobacteriati</taxon>
        <taxon>Methanobacteriota</taxon>
        <taxon>Stenosarchaea group</taxon>
        <taxon>Methanomicrobia</taxon>
        <taxon>Methanosarcinales</taxon>
        <taxon>Methanosarcinaceae</taxon>
        <taxon>Methanolobus</taxon>
    </lineage>
</organism>